<evidence type="ECO:0000313" key="9">
    <source>
        <dbReference type="Proteomes" id="UP000796880"/>
    </source>
</evidence>
<evidence type="ECO:0000256" key="2">
    <source>
        <dbReference type="ARBA" id="ARBA00022525"/>
    </source>
</evidence>
<dbReference type="InterPro" id="IPR038408">
    <property type="entry name" value="GNK2_sf"/>
</dbReference>
<accession>A0A8K0MMP7</accession>
<dbReference type="EMBL" id="VOIH02000003">
    <property type="protein sequence ID" value="KAF3451639.1"/>
    <property type="molecule type" value="Genomic_DNA"/>
</dbReference>
<sequence>MKILLLHFAQVLAILLTLISTPCYAADNNTYIGSQCSIDDESTTNNEFQINLSNPLVVLAANAPLQNGFYTNETVWTNGTYFDDPSIASKVFMGELEQNASKQPLMLQTAELDIGKSGKNNGMAQCTRDISKADCLKCLDLQLEDSNKATGGWEIHGSSCFTSYQDYQFYFNKSTPAIEGAGRLSSHKGAAIGLITSIRFSTTENELQINCKNVFDALAANASLQNGFYETETGKKSEKLYCLIECRAEFLPMIAVTAQTTSPNLLRPVEYSSGAWTNDIDLDVPSMVSKGLEFMGELAQNASKPIMFQTAVLDAGQIGKTQGMVQCTRDISKADCRKCLDHQLETLKAFISSKRGWEIHNSSCFMRYQDYQFYFNMSTPASEGGRPSSHKGVAIGLISATLALLMVL</sequence>
<gene>
    <name evidence="8" type="ORF">FNV43_RR07734</name>
</gene>
<dbReference type="InterPro" id="IPR050581">
    <property type="entry name" value="CRR_secretory_protein"/>
</dbReference>
<keyword evidence="3 6" id="KW-0732">Signal</keyword>
<dbReference type="InterPro" id="IPR002902">
    <property type="entry name" value="GNK2"/>
</dbReference>
<dbReference type="AlphaFoldDB" id="A0A8K0MMP7"/>
<dbReference type="GO" id="GO:0005576">
    <property type="term" value="C:extracellular region"/>
    <property type="evidence" value="ECO:0007669"/>
    <property type="project" value="UniProtKB-SubCell"/>
</dbReference>
<comment type="caution">
    <text evidence="8">The sequence shown here is derived from an EMBL/GenBank/DDBJ whole genome shotgun (WGS) entry which is preliminary data.</text>
</comment>
<evidence type="ECO:0000313" key="8">
    <source>
        <dbReference type="EMBL" id="KAF3451639.1"/>
    </source>
</evidence>
<dbReference type="PANTHER" id="PTHR32411:SF51">
    <property type="entry name" value="GNK2-HOMOLOGOUS DOMAIN-CONTAINING PROTEIN"/>
    <property type="match status" value="1"/>
</dbReference>
<keyword evidence="9" id="KW-1185">Reference proteome</keyword>
<dbReference type="Proteomes" id="UP000796880">
    <property type="component" value="Unassembled WGS sequence"/>
</dbReference>
<organism evidence="8 9">
    <name type="scientific">Rhamnella rubrinervis</name>
    <dbReference type="NCBI Taxonomy" id="2594499"/>
    <lineage>
        <taxon>Eukaryota</taxon>
        <taxon>Viridiplantae</taxon>
        <taxon>Streptophyta</taxon>
        <taxon>Embryophyta</taxon>
        <taxon>Tracheophyta</taxon>
        <taxon>Spermatophyta</taxon>
        <taxon>Magnoliopsida</taxon>
        <taxon>eudicotyledons</taxon>
        <taxon>Gunneridae</taxon>
        <taxon>Pentapetalae</taxon>
        <taxon>rosids</taxon>
        <taxon>fabids</taxon>
        <taxon>Rosales</taxon>
        <taxon>Rhamnaceae</taxon>
        <taxon>rhamnoid group</taxon>
        <taxon>Rhamneae</taxon>
        <taxon>Rhamnella</taxon>
    </lineage>
</organism>
<evidence type="ECO:0000256" key="1">
    <source>
        <dbReference type="ARBA" id="ARBA00004613"/>
    </source>
</evidence>
<feature type="chain" id="PRO_5035465770" description="Gnk2-homologous domain-containing protein" evidence="6">
    <location>
        <begin position="26"/>
        <end position="408"/>
    </location>
</feature>
<feature type="domain" description="Gnk2-homologous" evidence="7">
    <location>
        <begin position="67"/>
        <end position="169"/>
    </location>
</feature>
<keyword evidence="2" id="KW-0964">Secreted</keyword>
<feature type="domain" description="Gnk2-homologous" evidence="7">
    <location>
        <begin position="269"/>
        <end position="373"/>
    </location>
</feature>
<reference evidence="8" key="1">
    <citation type="submission" date="2020-03" db="EMBL/GenBank/DDBJ databases">
        <title>A high-quality chromosome-level genome assembly of a woody plant with both climbing and erect habits, Rhamnella rubrinervis.</title>
        <authorList>
            <person name="Lu Z."/>
            <person name="Yang Y."/>
            <person name="Zhu X."/>
            <person name="Sun Y."/>
        </authorList>
    </citation>
    <scope>NUCLEOTIDE SEQUENCE</scope>
    <source>
        <strain evidence="8">BYM</strain>
        <tissue evidence="8">Leaf</tissue>
    </source>
</reference>
<evidence type="ECO:0000256" key="3">
    <source>
        <dbReference type="ARBA" id="ARBA00022729"/>
    </source>
</evidence>
<keyword evidence="4" id="KW-0677">Repeat</keyword>
<evidence type="ECO:0000259" key="7">
    <source>
        <dbReference type="PROSITE" id="PS51473"/>
    </source>
</evidence>
<name>A0A8K0MMP7_9ROSA</name>
<evidence type="ECO:0000256" key="6">
    <source>
        <dbReference type="SAM" id="SignalP"/>
    </source>
</evidence>
<feature type="signal peptide" evidence="6">
    <location>
        <begin position="1"/>
        <end position="25"/>
    </location>
</feature>
<dbReference type="Gene3D" id="3.30.430.20">
    <property type="entry name" value="Gnk2 domain, C-X8-C-X2-C motif"/>
    <property type="match status" value="2"/>
</dbReference>
<evidence type="ECO:0000256" key="5">
    <source>
        <dbReference type="ARBA" id="ARBA00038515"/>
    </source>
</evidence>
<dbReference type="OrthoDB" id="1731016at2759"/>
<dbReference type="PROSITE" id="PS51473">
    <property type="entry name" value="GNK2"/>
    <property type="match status" value="2"/>
</dbReference>
<proteinExistence type="inferred from homology"/>
<dbReference type="CDD" id="cd23509">
    <property type="entry name" value="Gnk2-like"/>
    <property type="match status" value="2"/>
</dbReference>
<protein>
    <recommendedName>
        <fullName evidence="7">Gnk2-homologous domain-containing protein</fullName>
    </recommendedName>
</protein>
<dbReference type="PANTHER" id="PTHR32411">
    <property type="entry name" value="CYSTEINE-RICH REPEAT SECRETORY PROTEIN 38-RELATED"/>
    <property type="match status" value="1"/>
</dbReference>
<dbReference type="Pfam" id="PF01657">
    <property type="entry name" value="Stress-antifung"/>
    <property type="match status" value="1"/>
</dbReference>
<comment type="similarity">
    <text evidence="5">Belongs to the cysteine-rich repeat secretory protein family.</text>
</comment>
<evidence type="ECO:0000256" key="4">
    <source>
        <dbReference type="ARBA" id="ARBA00022737"/>
    </source>
</evidence>
<comment type="subcellular location">
    <subcellularLocation>
        <location evidence="1">Secreted</location>
    </subcellularLocation>
</comment>